<sequence>MLPTLFFAHTNQVPLQIAEFMNSPFPPWIRFLTAAIPGLHDGKVLTRRIHVLQDEINAILTPIQGSIDDFQAILVVKLEEAIKPLKDELEARFLTDGGTPPLPYVALMIAKLSDIVEDAIVNVLSDIQGSTEERRAMFIMGAKGATGPVKGTIVGVLTSLACLVEDNPLIGRILTGTIFLMLKTQWPLGLILAVLGFSVKGPREGTLASVVQRLFEAPAVSKSHSPNAEKSSNINLEKGTLKSKRKRRIQTKL</sequence>
<evidence type="ECO:0000313" key="2">
    <source>
        <dbReference type="EMBL" id="CAA7266039.1"/>
    </source>
</evidence>
<evidence type="ECO:0000256" key="1">
    <source>
        <dbReference type="SAM" id="MobiDB-lite"/>
    </source>
</evidence>
<proteinExistence type="predicted"/>
<reference evidence="2 3" key="1">
    <citation type="submission" date="2020-01" db="EMBL/GenBank/DDBJ databases">
        <authorList>
            <person name="Gupta K D."/>
        </authorList>
    </citation>
    <scope>NUCLEOTIDE SEQUENCE [LARGE SCALE GENOMIC DNA]</scope>
</reference>
<feature type="compositionally biased region" description="Polar residues" evidence="1">
    <location>
        <begin position="222"/>
        <end position="235"/>
    </location>
</feature>
<protein>
    <submittedName>
        <fullName evidence="2">Uncharacterized protein</fullName>
    </submittedName>
</protein>
<accession>A0A8S0VS68</accession>
<keyword evidence="3" id="KW-1185">Reference proteome</keyword>
<name>A0A8S0VS68_CYCAE</name>
<comment type="caution">
    <text evidence="2">The sequence shown here is derived from an EMBL/GenBank/DDBJ whole genome shotgun (WGS) entry which is preliminary data.</text>
</comment>
<gene>
    <name evidence="2" type="ORF">AAE3_LOCUS8262</name>
</gene>
<evidence type="ECO:0000313" key="3">
    <source>
        <dbReference type="Proteomes" id="UP000467700"/>
    </source>
</evidence>
<organism evidence="2 3">
    <name type="scientific">Cyclocybe aegerita</name>
    <name type="common">Black poplar mushroom</name>
    <name type="synonym">Agrocybe aegerita</name>
    <dbReference type="NCBI Taxonomy" id="1973307"/>
    <lineage>
        <taxon>Eukaryota</taxon>
        <taxon>Fungi</taxon>
        <taxon>Dikarya</taxon>
        <taxon>Basidiomycota</taxon>
        <taxon>Agaricomycotina</taxon>
        <taxon>Agaricomycetes</taxon>
        <taxon>Agaricomycetidae</taxon>
        <taxon>Agaricales</taxon>
        <taxon>Agaricineae</taxon>
        <taxon>Bolbitiaceae</taxon>
        <taxon>Cyclocybe</taxon>
    </lineage>
</organism>
<dbReference type="Proteomes" id="UP000467700">
    <property type="component" value="Unassembled WGS sequence"/>
</dbReference>
<feature type="region of interest" description="Disordered" evidence="1">
    <location>
        <begin position="222"/>
        <end position="253"/>
    </location>
</feature>
<dbReference type="OrthoDB" id="10380631at2759"/>
<feature type="compositionally biased region" description="Basic residues" evidence="1">
    <location>
        <begin position="241"/>
        <end position="253"/>
    </location>
</feature>
<dbReference type="EMBL" id="CACVBS010000052">
    <property type="protein sequence ID" value="CAA7266039.1"/>
    <property type="molecule type" value="Genomic_DNA"/>
</dbReference>
<dbReference type="AlphaFoldDB" id="A0A8S0VS68"/>